<protein>
    <submittedName>
        <fullName evidence="2">GK21618</fullName>
    </submittedName>
</protein>
<dbReference type="EMBL" id="CH963849">
    <property type="protein sequence ID" value="EDW73979.1"/>
    <property type="molecule type" value="Genomic_DNA"/>
</dbReference>
<name>B4MPE0_DROWI</name>
<organism evidence="3">
    <name type="scientific">Drosophila willistoni</name>
    <name type="common">Fruit fly</name>
    <dbReference type="NCBI Taxonomy" id="7260"/>
    <lineage>
        <taxon>Eukaryota</taxon>
        <taxon>Metazoa</taxon>
        <taxon>Ecdysozoa</taxon>
        <taxon>Arthropoda</taxon>
        <taxon>Hexapoda</taxon>
        <taxon>Insecta</taxon>
        <taxon>Pterygota</taxon>
        <taxon>Neoptera</taxon>
        <taxon>Endopterygota</taxon>
        <taxon>Diptera</taxon>
        <taxon>Brachycera</taxon>
        <taxon>Muscomorpha</taxon>
        <taxon>Ephydroidea</taxon>
        <taxon>Drosophilidae</taxon>
        <taxon>Drosophila</taxon>
        <taxon>Sophophora</taxon>
    </lineage>
</organism>
<sequence>MAEDPINQQAFAQDVAAAAEAGGPAGFAGAGMGGPGSPDFKMPSAEEIWKIVEGMDGITDAEREELRENIFNPKSPEDILRPYNGGAGGLPHRLGHSSSEYWVFFVMLALILLVFGKDISKMLTKSFSKLKFFKLSFSLESLQIVYSKI</sequence>
<dbReference type="eggNOG" id="ENOG502TCN3">
    <property type="taxonomic scope" value="Eukaryota"/>
</dbReference>
<dbReference type="HOGENOM" id="CLU_152774_0_0_1"/>
<feature type="transmembrane region" description="Helical" evidence="1">
    <location>
        <begin position="101"/>
        <end position="119"/>
    </location>
</feature>
<evidence type="ECO:0000313" key="3">
    <source>
        <dbReference type="Proteomes" id="UP000007798"/>
    </source>
</evidence>
<dbReference type="Proteomes" id="UP000007798">
    <property type="component" value="Unassembled WGS sequence"/>
</dbReference>
<dbReference type="InParanoid" id="B4MPE0"/>
<dbReference type="KEGG" id="dwi:6640023"/>
<evidence type="ECO:0000256" key="1">
    <source>
        <dbReference type="SAM" id="Phobius"/>
    </source>
</evidence>
<dbReference type="PhylomeDB" id="B4MPE0"/>
<proteinExistence type="predicted"/>
<accession>B4MPE0</accession>
<keyword evidence="1" id="KW-1133">Transmembrane helix</keyword>
<reference evidence="2 3" key="1">
    <citation type="journal article" date="2007" name="Nature">
        <title>Evolution of genes and genomes on the Drosophila phylogeny.</title>
        <authorList>
            <consortium name="Drosophila 12 Genomes Consortium"/>
            <person name="Clark A.G."/>
            <person name="Eisen M.B."/>
            <person name="Smith D.R."/>
            <person name="Bergman C.M."/>
            <person name="Oliver B."/>
            <person name="Markow T.A."/>
            <person name="Kaufman T.C."/>
            <person name="Kellis M."/>
            <person name="Gelbart W."/>
            <person name="Iyer V.N."/>
            <person name="Pollard D.A."/>
            <person name="Sackton T.B."/>
            <person name="Larracuente A.M."/>
            <person name="Singh N.D."/>
            <person name="Abad J.P."/>
            <person name="Abt D.N."/>
            <person name="Adryan B."/>
            <person name="Aguade M."/>
            <person name="Akashi H."/>
            <person name="Anderson W.W."/>
            <person name="Aquadro C.F."/>
            <person name="Ardell D.H."/>
            <person name="Arguello R."/>
            <person name="Artieri C.G."/>
            <person name="Barbash D.A."/>
            <person name="Barker D."/>
            <person name="Barsanti P."/>
            <person name="Batterham P."/>
            <person name="Batzoglou S."/>
            <person name="Begun D."/>
            <person name="Bhutkar A."/>
            <person name="Blanco E."/>
            <person name="Bosak S.A."/>
            <person name="Bradley R.K."/>
            <person name="Brand A.D."/>
            <person name="Brent M.R."/>
            <person name="Brooks A.N."/>
            <person name="Brown R.H."/>
            <person name="Butlin R.K."/>
            <person name="Caggese C."/>
            <person name="Calvi B.R."/>
            <person name="Bernardo de Carvalho A."/>
            <person name="Caspi A."/>
            <person name="Castrezana S."/>
            <person name="Celniker S.E."/>
            <person name="Chang J.L."/>
            <person name="Chapple C."/>
            <person name="Chatterji S."/>
            <person name="Chinwalla A."/>
            <person name="Civetta A."/>
            <person name="Clifton S.W."/>
            <person name="Comeron J.M."/>
            <person name="Costello J.C."/>
            <person name="Coyne J.A."/>
            <person name="Daub J."/>
            <person name="David R.G."/>
            <person name="Delcher A.L."/>
            <person name="Delehaunty K."/>
            <person name="Do C.B."/>
            <person name="Ebling H."/>
            <person name="Edwards K."/>
            <person name="Eickbush T."/>
            <person name="Evans J.D."/>
            <person name="Filipski A."/>
            <person name="Findeiss S."/>
            <person name="Freyhult E."/>
            <person name="Fulton L."/>
            <person name="Fulton R."/>
            <person name="Garcia A.C."/>
            <person name="Gardiner A."/>
            <person name="Garfield D.A."/>
            <person name="Garvin B.E."/>
            <person name="Gibson G."/>
            <person name="Gilbert D."/>
            <person name="Gnerre S."/>
            <person name="Godfrey J."/>
            <person name="Good R."/>
            <person name="Gotea V."/>
            <person name="Gravely B."/>
            <person name="Greenberg A.J."/>
            <person name="Griffiths-Jones S."/>
            <person name="Gross S."/>
            <person name="Guigo R."/>
            <person name="Gustafson E.A."/>
            <person name="Haerty W."/>
            <person name="Hahn M.W."/>
            <person name="Halligan D.L."/>
            <person name="Halpern A.L."/>
            <person name="Halter G.M."/>
            <person name="Han M.V."/>
            <person name="Heger A."/>
            <person name="Hillier L."/>
            <person name="Hinrichs A.S."/>
            <person name="Holmes I."/>
            <person name="Hoskins R.A."/>
            <person name="Hubisz M.J."/>
            <person name="Hultmark D."/>
            <person name="Huntley M.A."/>
            <person name="Jaffe D.B."/>
            <person name="Jagadeeshan S."/>
            <person name="Jeck W.R."/>
            <person name="Johnson J."/>
            <person name="Jones C.D."/>
            <person name="Jordan W.C."/>
            <person name="Karpen G.H."/>
            <person name="Kataoka E."/>
            <person name="Keightley P.D."/>
            <person name="Kheradpour P."/>
            <person name="Kirkness E.F."/>
            <person name="Koerich L.B."/>
            <person name="Kristiansen K."/>
            <person name="Kudrna D."/>
            <person name="Kulathinal R.J."/>
            <person name="Kumar S."/>
            <person name="Kwok R."/>
            <person name="Lander E."/>
            <person name="Langley C.H."/>
            <person name="Lapoint R."/>
            <person name="Lazzaro B.P."/>
            <person name="Lee S.J."/>
            <person name="Levesque L."/>
            <person name="Li R."/>
            <person name="Lin C.F."/>
            <person name="Lin M.F."/>
            <person name="Lindblad-Toh K."/>
            <person name="Llopart A."/>
            <person name="Long M."/>
            <person name="Low L."/>
            <person name="Lozovsky E."/>
            <person name="Lu J."/>
            <person name="Luo M."/>
            <person name="Machado C.A."/>
            <person name="Makalowski W."/>
            <person name="Marzo M."/>
            <person name="Matsuda M."/>
            <person name="Matzkin L."/>
            <person name="McAllister B."/>
            <person name="McBride C.S."/>
            <person name="McKernan B."/>
            <person name="McKernan K."/>
            <person name="Mendez-Lago M."/>
            <person name="Minx P."/>
            <person name="Mollenhauer M.U."/>
            <person name="Montooth K."/>
            <person name="Mount S.M."/>
            <person name="Mu X."/>
            <person name="Myers E."/>
            <person name="Negre B."/>
            <person name="Newfeld S."/>
            <person name="Nielsen R."/>
            <person name="Noor M.A."/>
            <person name="O'Grady P."/>
            <person name="Pachter L."/>
            <person name="Papaceit M."/>
            <person name="Parisi M.J."/>
            <person name="Parisi M."/>
            <person name="Parts L."/>
            <person name="Pedersen J.S."/>
            <person name="Pesole G."/>
            <person name="Phillippy A.M."/>
            <person name="Ponting C.P."/>
            <person name="Pop M."/>
            <person name="Porcelli D."/>
            <person name="Powell J.R."/>
            <person name="Prohaska S."/>
            <person name="Pruitt K."/>
            <person name="Puig M."/>
            <person name="Quesneville H."/>
            <person name="Ram K.R."/>
            <person name="Rand D."/>
            <person name="Rasmussen M.D."/>
            <person name="Reed L.K."/>
            <person name="Reenan R."/>
            <person name="Reily A."/>
            <person name="Remington K.A."/>
            <person name="Rieger T.T."/>
            <person name="Ritchie M.G."/>
            <person name="Robin C."/>
            <person name="Rogers Y.H."/>
            <person name="Rohde C."/>
            <person name="Rozas J."/>
            <person name="Rubenfield M.J."/>
            <person name="Ruiz A."/>
            <person name="Russo S."/>
            <person name="Salzberg S.L."/>
            <person name="Sanchez-Gracia A."/>
            <person name="Saranga D.J."/>
            <person name="Sato H."/>
            <person name="Schaeffer S.W."/>
            <person name="Schatz M.C."/>
            <person name="Schlenke T."/>
            <person name="Schwartz R."/>
            <person name="Segarra C."/>
            <person name="Singh R.S."/>
            <person name="Sirot L."/>
            <person name="Sirota M."/>
            <person name="Sisneros N.B."/>
            <person name="Smith C.D."/>
            <person name="Smith T.F."/>
            <person name="Spieth J."/>
            <person name="Stage D.E."/>
            <person name="Stark A."/>
            <person name="Stephan W."/>
            <person name="Strausberg R.L."/>
            <person name="Strempel S."/>
            <person name="Sturgill D."/>
            <person name="Sutton G."/>
            <person name="Sutton G.G."/>
            <person name="Tao W."/>
            <person name="Teichmann S."/>
            <person name="Tobari Y.N."/>
            <person name="Tomimura Y."/>
            <person name="Tsolas J.M."/>
            <person name="Valente V.L."/>
            <person name="Venter E."/>
            <person name="Venter J.C."/>
            <person name="Vicario S."/>
            <person name="Vieira F.G."/>
            <person name="Vilella A.J."/>
            <person name="Villasante A."/>
            <person name="Walenz B."/>
            <person name="Wang J."/>
            <person name="Wasserman M."/>
            <person name="Watts T."/>
            <person name="Wilson D."/>
            <person name="Wilson R.K."/>
            <person name="Wing R.A."/>
            <person name="Wolfner M.F."/>
            <person name="Wong A."/>
            <person name="Wong G.K."/>
            <person name="Wu C.I."/>
            <person name="Wu G."/>
            <person name="Yamamoto D."/>
            <person name="Yang H.P."/>
            <person name="Yang S.P."/>
            <person name="Yorke J.A."/>
            <person name="Yoshida K."/>
            <person name="Zdobnov E."/>
            <person name="Zhang P."/>
            <person name="Zhang Y."/>
            <person name="Zimin A.V."/>
            <person name="Baldwin J."/>
            <person name="Abdouelleil A."/>
            <person name="Abdulkadir J."/>
            <person name="Abebe A."/>
            <person name="Abera B."/>
            <person name="Abreu J."/>
            <person name="Acer S.C."/>
            <person name="Aftuck L."/>
            <person name="Alexander A."/>
            <person name="An P."/>
            <person name="Anderson E."/>
            <person name="Anderson S."/>
            <person name="Arachi H."/>
            <person name="Azer M."/>
            <person name="Bachantsang P."/>
            <person name="Barry A."/>
            <person name="Bayul T."/>
            <person name="Berlin A."/>
            <person name="Bessette D."/>
            <person name="Bloom T."/>
            <person name="Blye J."/>
            <person name="Boguslavskiy L."/>
            <person name="Bonnet C."/>
            <person name="Boukhgalter B."/>
            <person name="Bourzgui I."/>
            <person name="Brown A."/>
            <person name="Cahill P."/>
            <person name="Channer S."/>
            <person name="Cheshatsang Y."/>
            <person name="Chuda L."/>
            <person name="Citroen M."/>
            <person name="Collymore A."/>
            <person name="Cooke P."/>
            <person name="Costello M."/>
            <person name="D'Aco K."/>
            <person name="Daza R."/>
            <person name="De Haan G."/>
            <person name="DeGray S."/>
            <person name="DeMaso C."/>
            <person name="Dhargay N."/>
            <person name="Dooley K."/>
            <person name="Dooley E."/>
            <person name="Doricent M."/>
            <person name="Dorje P."/>
            <person name="Dorjee K."/>
            <person name="Dupes A."/>
            <person name="Elong R."/>
            <person name="Falk J."/>
            <person name="Farina A."/>
            <person name="Faro S."/>
            <person name="Ferguson D."/>
            <person name="Fisher S."/>
            <person name="Foley C.D."/>
            <person name="Franke A."/>
            <person name="Friedrich D."/>
            <person name="Gadbois L."/>
            <person name="Gearin G."/>
            <person name="Gearin C.R."/>
            <person name="Giannoukos G."/>
            <person name="Goode T."/>
            <person name="Graham J."/>
            <person name="Grandbois E."/>
            <person name="Grewal S."/>
            <person name="Gyaltsen K."/>
            <person name="Hafez N."/>
            <person name="Hagos B."/>
            <person name="Hall J."/>
            <person name="Henson C."/>
            <person name="Hollinger A."/>
            <person name="Honan T."/>
            <person name="Huard M.D."/>
            <person name="Hughes L."/>
            <person name="Hurhula B."/>
            <person name="Husby M.E."/>
            <person name="Kamat A."/>
            <person name="Kanga B."/>
            <person name="Kashin S."/>
            <person name="Khazanovich D."/>
            <person name="Kisner P."/>
            <person name="Lance K."/>
            <person name="Lara M."/>
            <person name="Lee W."/>
            <person name="Lennon N."/>
            <person name="Letendre F."/>
            <person name="LeVine R."/>
            <person name="Lipovsky A."/>
            <person name="Liu X."/>
            <person name="Liu J."/>
            <person name="Liu S."/>
            <person name="Lokyitsang T."/>
            <person name="Lokyitsang Y."/>
            <person name="Lubonja R."/>
            <person name="Lui A."/>
            <person name="MacDonald P."/>
            <person name="Magnisalis V."/>
            <person name="Maru K."/>
            <person name="Matthews C."/>
            <person name="McCusker W."/>
            <person name="McDonough S."/>
            <person name="Mehta T."/>
            <person name="Meldrim J."/>
            <person name="Meneus L."/>
            <person name="Mihai O."/>
            <person name="Mihalev A."/>
            <person name="Mihova T."/>
            <person name="Mittelman R."/>
            <person name="Mlenga V."/>
            <person name="Montmayeur A."/>
            <person name="Mulrain L."/>
            <person name="Navidi A."/>
            <person name="Naylor J."/>
            <person name="Negash T."/>
            <person name="Nguyen T."/>
            <person name="Nguyen N."/>
            <person name="Nicol R."/>
            <person name="Norbu C."/>
            <person name="Norbu N."/>
            <person name="Novod N."/>
            <person name="O'Neill B."/>
            <person name="Osman S."/>
            <person name="Markiewicz E."/>
            <person name="Oyono O.L."/>
            <person name="Patti C."/>
            <person name="Phunkhang P."/>
            <person name="Pierre F."/>
            <person name="Priest M."/>
            <person name="Raghuraman S."/>
            <person name="Rege F."/>
            <person name="Reyes R."/>
            <person name="Rise C."/>
            <person name="Rogov P."/>
            <person name="Ross K."/>
            <person name="Ryan E."/>
            <person name="Settipalli S."/>
            <person name="Shea T."/>
            <person name="Sherpa N."/>
            <person name="Shi L."/>
            <person name="Shih D."/>
            <person name="Sparrow T."/>
            <person name="Spaulding J."/>
            <person name="Stalker J."/>
            <person name="Stange-Thomann N."/>
            <person name="Stavropoulos S."/>
            <person name="Stone C."/>
            <person name="Strader C."/>
            <person name="Tesfaye S."/>
            <person name="Thomson T."/>
            <person name="Thoulutsang Y."/>
            <person name="Thoulutsang D."/>
            <person name="Topham K."/>
            <person name="Topping I."/>
            <person name="Tsamla T."/>
            <person name="Vassiliev H."/>
            <person name="Vo A."/>
            <person name="Wangchuk T."/>
            <person name="Wangdi T."/>
            <person name="Weiand M."/>
            <person name="Wilkinson J."/>
            <person name="Wilson A."/>
            <person name="Yadav S."/>
            <person name="Young G."/>
            <person name="Yu Q."/>
            <person name="Zembek L."/>
            <person name="Zhong D."/>
            <person name="Zimmer A."/>
            <person name="Zwirko Z."/>
            <person name="Jaffe D.B."/>
            <person name="Alvarez P."/>
            <person name="Brockman W."/>
            <person name="Butler J."/>
            <person name="Chin C."/>
            <person name="Gnerre S."/>
            <person name="Grabherr M."/>
            <person name="Kleber M."/>
            <person name="Mauceli E."/>
            <person name="MacCallum I."/>
        </authorList>
    </citation>
    <scope>NUCLEOTIDE SEQUENCE [LARGE SCALE GENOMIC DNA]</scope>
    <source>
        <strain evidence="3">Tucson 14030-0811.24</strain>
    </source>
</reference>
<evidence type="ECO:0000313" key="2">
    <source>
        <dbReference type="EMBL" id="EDW73979.1"/>
    </source>
</evidence>
<dbReference type="AlphaFoldDB" id="B4MPE0"/>
<dbReference type="OrthoDB" id="8048189at2759"/>
<dbReference type="OMA" id="REYMIFF"/>
<keyword evidence="1" id="KW-0812">Transmembrane</keyword>
<gene>
    <name evidence="2" type="primary">Dwil\GK21618</name>
    <name evidence="2" type="ORF">Dwil_GK21618</name>
</gene>
<keyword evidence="3" id="KW-1185">Reference proteome</keyword>
<keyword evidence="1" id="KW-0472">Membrane</keyword>